<dbReference type="PROSITE" id="PS00018">
    <property type="entry name" value="EF_HAND_1"/>
    <property type="match status" value="1"/>
</dbReference>
<dbReference type="OrthoDB" id="273004at2759"/>
<feature type="domain" description="EF-hand" evidence="3">
    <location>
        <begin position="281"/>
        <end position="316"/>
    </location>
</feature>
<evidence type="ECO:0000256" key="1">
    <source>
        <dbReference type="ARBA" id="ARBA00022837"/>
    </source>
</evidence>
<feature type="region of interest" description="Disordered" evidence="2">
    <location>
        <begin position="794"/>
        <end position="817"/>
    </location>
</feature>
<dbReference type="RefSeq" id="XP_015664574.1">
    <property type="nucleotide sequence ID" value="XM_015796566.1"/>
</dbReference>
<gene>
    <name evidence="4" type="ORF">ABB37_00388</name>
</gene>
<dbReference type="OMA" id="WLRYACR"/>
<dbReference type="InterPro" id="IPR011992">
    <property type="entry name" value="EF-hand-dom_pair"/>
</dbReference>
<dbReference type="VEuPathDB" id="TriTrypDB:LpyrH10_01_3880"/>
<feature type="region of interest" description="Disordered" evidence="2">
    <location>
        <begin position="147"/>
        <end position="195"/>
    </location>
</feature>
<protein>
    <recommendedName>
        <fullName evidence="3">EF-hand domain-containing protein</fullName>
    </recommendedName>
</protein>
<dbReference type="SMART" id="SM00054">
    <property type="entry name" value="EFh"/>
    <property type="match status" value="3"/>
</dbReference>
<evidence type="ECO:0000259" key="3">
    <source>
        <dbReference type="PROSITE" id="PS50222"/>
    </source>
</evidence>
<comment type="caution">
    <text evidence="4">The sequence shown here is derived from an EMBL/GenBank/DDBJ whole genome shotgun (WGS) entry which is preliminary data.</text>
</comment>
<accession>A0A0N0E078</accession>
<dbReference type="EMBL" id="LGTL01000001">
    <property type="protein sequence ID" value="KPA86135.1"/>
    <property type="molecule type" value="Genomic_DNA"/>
</dbReference>
<name>A0A0N0E078_LEPPY</name>
<keyword evidence="1" id="KW-0106">Calcium</keyword>
<dbReference type="SUPFAM" id="SSF47473">
    <property type="entry name" value="EF-hand"/>
    <property type="match status" value="1"/>
</dbReference>
<feature type="compositionally biased region" description="Basic and acidic residues" evidence="2">
    <location>
        <begin position="475"/>
        <end position="484"/>
    </location>
</feature>
<dbReference type="InterPro" id="IPR018247">
    <property type="entry name" value="EF_Hand_1_Ca_BS"/>
</dbReference>
<evidence type="ECO:0000313" key="4">
    <source>
        <dbReference type="EMBL" id="KPA86135.1"/>
    </source>
</evidence>
<proteinExistence type="predicted"/>
<dbReference type="Gene3D" id="1.10.238.10">
    <property type="entry name" value="EF-hand"/>
    <property type="match status" value="1"/>
</dbReference>
<dbReference type="GeneID" id="26900686"/>
<reference evidence="4 5" key="1">
    <citation type="submission" date="2015-07" db="EMBL/GenBank/DDBJ databases">
        <title>High-quality genome of monoxenous trypanosomatid Leptomonas pyrrhocoris.</title>
        <authorList>
            <person name="Flegontov P."/>
            <person name="Butenko A."/>
            <person name="Firsov S."/>
            <person name="Vlcek C."/>
            <person name="Logacheva M.D."/>
            <person name="Field M."/>
            <person name="Filatov D."/>
            <person name="Flegontova O."/>
            <person name="Gerasimov E."/>
            <person name="Jackson A.P."/>
            <person name="Kelly S."/>
            <person name="Opperdoes F."/>
            <person name="O'Reilly A."/>
            <person name="Votypka J."/>
            <person name="Yurchenko V."/>
            <person name="Lukes J."/>
        </authorList>
    </citation>
    <scope>NUCLEOTIDE SEQUENCE [LARGE SCALE GENOMIC DNA]</scope>
    <source>
        <strain evidence="4">H10</strain>
    </source>
</reference>
<evidence type="ECO:0000313" key="5">
    <source>
        <dbReference type="Proteomes" id="UP000037923"/>
    </source>
</evidence>
<feature type="compositionally biased region" description="Basic and acidic residues" evidence="2">
    <location>
        <begin position="158"/>
        <end position="173"/>
    </location>
</feature>
<feature type="compositionally biased region" description="Polar residues" evidence="2">
    <location>
        <begin position="147"/>
        <end position="156"/>
    </location>
</feature>
<dbReference type="Proteomes" id="UP000037923">
    <property type="component" value="Unassembled WGS sequence"/>
</dbReference>
<dbReference type="InterPro" id="IPR002048">
    <property type="entry name" value="EF_hand_dom"/>
</dbReference>
<dbReference type="GO" id="GO:0005509">
    <property type="term" value="F:calcium ion binding"/>
    <property type="evidence" value="ECO:0007669"/>
    <property type="project" value="InterPro"/>
</dbReference>
<feature type="compositionally biased region" description="Polar residues" evidence="2">
    <location>
        <begin position="802"/>
        <end position="817"/>
    </location>
</feature>
<dbReference type="Pfam" id="PF13202">
    <property type="entry name" value="EF-hand_5"/>
    <property type="match status" value="2"/>
</dbReference>
<feature type="compositionally biased region" description="Polar residues" evidence="2">
    <location>
        <begin position="495"/>
        <end position="506"/>
    </location>
</feature>
<sequence length="1466" mass="157520">MPSRVFTRKQVLDALSDAAVRQEQSAIPDFIYLFLRDVFYAVDVDGDGYVTADAVENSLPSLSFAKATTTSSSGATATPVSPKDIRCCNEAHRSFMTPGVPQTWSSPTSFTTLRHADHALRPLDLCGFMQTYWPLVSDKMARLVDETWSQQSSGSESDTEHEVGGSEGKDSRVRHTSRRTNFSPSPFRGLSMSPPHAETESIAADVFHSASTSTTPHYSTGTDIGWEQQRLYQVAVNQLWGKTHDTPLVSSRRPSLFTPIPLPQQHDFSPFAPPQRLLSDEEVEQLQIAFSFLDKNGSGFISSSEVAEVLQSLLDRAAACSRERGSSAAGCGVRSDVKDAAAAMLRLALSSTMRSIEAAAGGGARVDCVPLPRLSSPSSSVSTDGRCVSLPAFIRSFQCDSGAFPAELVAWCVNCSAALRGEGSTSLSSLQYSPRLAHSIQWMSPLECALVQRTLARYAEHISACLSGAKDKAAVTKSDNKGSGDGKTFVAHSGKGTSSGLSQRPTVNVRGAASSVRSPASKSPGCDAALSRNVVSVNETGIERIAQWCSCLRSSSCFSSPSGPTVNSEGSVTGAAVLPLTVLQASLLSDARNALFSDIFDFSVAEGTAAEAVLWNHVEAVCSLARRSAAVEVPPSSPEEMSLKAEGHGTTAAASASCTEAPLTLVDVERLAEVILTDPRYLNLEVLVPLSTRLEAVVDAAQRLPRRCVEQAVQAVGDHLLSYHRNRTSAEGQHRTAPASALTHLLELRRRLMTISPPLARLITGATRFVDGTLTLHDCLAVLSTQTLSVPPPRWPAVRPVSTTRPGVATSQSPTEQTRMLPASEMCAALLEHGDILKASRGWLRYACRRLLPQERQDILSALRHNIEAHLYETACVVVAARASPAQRAQPQCLHDDYAVFFERVYSSCWTCRVDLVVAAHVALILLASACAAPEKVMLEEAQWWRHVESSLEEWVGGQQAAEQGSAEERCTVDTWAMAAFSSTSAEIGVAACRSISRNLCQLRSEAHGFSHSVVVKEEALTFVLRSIIECESLWACSSPPIAAALTAHDACTRLVNTLVGCCPSRAGALVDITQLLRRWLEVYPLPLPAKYLSLCCPVEEVESVYYTLKRLAASEASQRCRSESPRSRVAAVRWAGDAHGNAETPATAAQPVVPRPAAVKVVTGITPICLAELLQNDAVLAALYAVSPPRALGLWSGSLCHLETVLRPLLLSATGVRVSLCKLHEVLVTADEKAAEFRSSAAAKGKQLSSTTSSIGGGALMESTCSRWSNQDVLVAMAIPPVVQHAMMQLFHLVDADRTGVVTEDQLRSYRPHVPATARYGWHRFVTMLCCSSMTSSPTSRAGGFSIGVLHSHCWRRRGVSKEQDDAERETSVSSVATRRTDDAAATYTFGDLFARVGELRACVQAQLLEEKKDERKTISSPVESRDGGTGLAKAAAASKASAAGTAQWWSIYLEVLCRSFSALA</sequence>
<keyword evidence="5" id="KW-1185">Reference proteome</keyword>
<dbReference type="PROSITE" id="PS50222">
    <property type="entry name" value="EF_HAND_2"/>
    <property type="match status" value="1"/>
</dbReference>
<organism evidence="4 5">
    <name type="scientific">Leptomonas pyrrhocoris</name>
    <name type="common">Firebug parasite</name>
    <dbReference type="NCBI Taxonomy" id="157538"/>
    <lineage>
        <taxon>Eukaryota</taxon>
        <taxon>Discoba</taxon>
        <taxon>Euglenozoa</taxon>
        <taxon>Kinetoplastea</taxon>
        <taxon>Metakinetoplastina</taxon>
        <taxon>Trypanosomatida</taxon>
        <taxon>Trypanosomatidae</taxon>
        <taxon>Leishmaniinae</taxon>
        <taxon>Leptomonas</taxon>
    </lineage>
</organism>
<evidence type="ECO:0000256" key="2">
    <source>
        <dbReference type="SAM" id="MobiDB-lite"/>
    </source>
</evidence>
<feature type="region of interest" description="Disordered" evidence="2">
    <location>
        <begin position="475"/>
        <end position="527"/>
    </location>
</feature>